<evidence type="ECO:0000256" key="3">
    <source>
        <dbReference type="ARBA" id="ARBA00022840"/>
    </source>
</evidence>
<dbReference type="EMBL" id="BAAANH010000005">
    <property type="protein sequence ID" value="GAA1764914.1"/>
    <property type="molecule type" value="Genomic_DNA"/>
</dbReference>
<dbReference type="PANTHER" id="PTHR24220:SF685">
    <property type="entry name" value="ABC TRANSPORTER RELATED"/>
    <property type="match status" value="1"/>
</dbReference>
<accession>A0ABN2KSF7</accession>
<dbReference type="SMART" id="SM00382">
    <property type="entry name" value="AAA"/>
    <property type="match status" value="1"/>
</dbReference>
<dbReference type="InterPro" id="IPR017871">
    <property type="entry name" value="ABC_transporter-like_CS"/>
</dbReference>
<keyword evidence="6" id="KW-1185">Reference proteome</keyword>
<dbReference type="PANTHER" id="PTHR24220">
    <property type="entry name" value="IMPORT ATP-BINDING PROTEIN"/>
    <property type="match status" value="1"/>
</dbReference>
<evidence type="ECO:0000256" key="1">
    <source>
        <dbReference type="ARBA" id="ARBA00022448"/>
    </source>
</evidence>
<dbReference type="Gene3D" id="3.40.50.300">
    <property type="entry name" value="P-loop containing nucleotide triphosphate hydrolases"/>
    <property type="match status" value="1"/>
</dbReference>
<feature type="domain" description="ABC transporter" evidence="4">
    <location>
        <begin position="8"/>
        <end position="232"/>
    </location>
</feature>
<proteinExistence type="predicted"/>
<dbReference type="Pfam" id="PF00005">
    <property type="entry name" value="ABC_tran"/>
    <property type="match status" value="1"/>
</dbReference>
<evidence type="ECO:0000259" key="4">
    <source>
        <dbReference type="PROSITE" id="PS50893"/>
    </source>
</evidence>
<keyword evidence="1" id="KW-0813">Transport</keyword>
<dbReference type="InterPro" id="IPR003439">
    <property type="entry name" value="ABC_transporter-like_ATP-bd"/>
</dbReference>
<dbReference type="InterPro" id="IPR027417">
    <property type="entry name" value="P-loop_NTPase"/>
</dbReference>
<dbReference type="Proteomes" id="UP001500506">
    <property type="component" value="Unassembled WGS sequence"/>
</dbReference>
<dbReference type="InterPro" id="IPR017911">
    <property type="entry name" value="MacB-like_ATP-bd"/>
</dbReference>
<evidence type="ECO:0000313" key="6">
    <source>
        <dbReference type="Proteomes" id="UP001500506"/>
    </source>
</evidence>
<gene>
    <name evidence="5" type="ORF">GCM10009747_26140</name>
</gene>
<dbReference type="InterPro" id="IPR003593">
    <property type="entry name" value="AAA+_ATPase"/>
</dbReference>
<dbReference type="CDD" id="cd03255">
    <property type="entry name" value="ABC_MJ0796_LolCDE_FtsE"/>
    <property type="match status" value="1"/>
</dbReference>
<dbReference type="PROSITE" id="PS50893">
    <property type="entry name" value="ABC_TRANSPORTER_2"/>
    <property type="match status" value="1"/>
</dbReference>
<reference evidence="5 6" key="1">
    <citation type="journal article" date="2019" name="Int. J. Syst. Evol. Microbiol.">
        <title>The Global Catalogue of Microorganisms (GCM) 10K type strain sequencing project: providing services to taxonomists for standard genome sequencing and annotation.</title>
        <authorList>
            <consortium name="The Broad Institute Genomics Platform"/>
            <consortium name="The Broad Institute Genome Sequencing Center for Infectious Disease"/>
            <person name="Wu L."/>
            <person name="Ma J."/>
        </authorList>
    </citation>
    <scope>NUCLEOTIDE SEQUENCE [LARGE SCALE GENOMIC DNA]</scope>
    <source>
        <strain evidence="5 6">JCM 14319</strain>
    </source>
</reference>
<sequence>MSLSENSVSAHDLVVVYRTARGTVRALNHSSLVVEGGGTVAIMGPSGCGKSTLLGLLAGLARPTSGTVTIGGTEISSLNEKARIRFRRENLGMVYQQDNLMPHLTVEENVGLQLAIARPGQHPDGDVHALLEHLGLAVLGDRLPDQLSGGQRQRAAIARAVIHRPAVILADEPTGSLDPDNAERAIDTLIDSQRAIGATLVLVTHDPTVAARADRIIALEQPALNDAATDAD</sequence>
<evidence type="ECO:0000313" key="5">
    <source>
        <dbReference type="EMBL" id="GAA1764914.1"/>
    </source>
</evidence>
<keyword evidence="2" id="KW-0547">Nucleotide-binding</keyword>
<organism evidence="5 6">
    <name type="scientific">Agromyces humatus</name>
    <dbReference type="NCBI Taxonomy" id="279573"/>
    <lineage>
        <taxon>Bacteria</taxon>
        <taxon>Bacillati</taxon>
        <taxon>Actinomycetota</taxon>
        <taxon>Actinomycetes</taxon>
        <taxon>Micrococcales</taxon>
        <taxon>Microbacteriaceae</taxon>
        <taxon>Agromyces</taxon>
    </lineage>
</organism>
<dbReference type="SUPFAM" id="SSF52540">
    <property type="entry name" value="P-loop containing nucleoside triphosphate hydrolases"/>
    <property type="match status" value="1"/>
</dbReference>
<evidence type="ECO:0000256" key="2">
    <source>
        <dbReference type="ARBA" id="ARBA00022741"/>
    </source>
</evidence>
<dbReference type="InterPro" id="IPR015854">
    <property type="entry name" value="ABC_transpr_LolD-like"/>
</dbReference>
<protein>
    <submittedName>
        <fullName evidence="5">ABC transporter ATP-binding protein</fullName>
    </submittedName>
</protein>
<name>A0ABN2KSF7_9MICO</name>
<comment type="caution">
    <text evidence="5">The sequence shown here is derived from an EMBL/GenBank/DDBJ whole genome shotgun (WGS) entry which is preliminary data.</text>
</comment>
<dbReference type="GO" id="GO:0005524">
    <property type="term" value="F:ATP binding"/>
    <property type="evidence" value="ECO:0007669"/>
    <property type="project" value="UniProtKB-KW"/>
</dbReference>
<dbReference type="RefSeq" id="WP_232498731.1">
    <property type="nucleotide sequence ID" value="NZ_BAAANH010000005.1"/>
</dbReference>
<dbReference type="PROSITE" id="PS00211">
    <property type="entry name" value="ABC_TRANSPORTER_1"/>
    <property type="match status" value="1"/>
</dbReference>
<keyword evidence="3 5" id="KW-0067">ATP-binding</keyword>